<evidence type="ECO:0000256" key="3">
    <source>
        <dbReference type="ARBA" id="ARBA00022771"/>
    </source>
</evidence>
<evidence type="ECO:0000256" key="1">
    <source>
        <dbReference type="ARBA" id="ARBA00022723"/>
    </source>
</evidence>
<feature type="region of interest" description="Disordered" evidence="6">
    <location>
        <begin position="60"/>
        <end position="149"/>
    </location>
</feature>
<dbReference type="SUPFAM" id="SSF90229">
    <property type="entry name" value="CCCH zinc finger"/>
    <property type="match status" value="2"/>
</dbReference>
<evidence type="ECO:0000259" key="7">
    <source>
        <dbReference type="PROSITE" id="PS50103"/>
    </source>
</evidence>
<dbReference type="GO" id="GO:0000209">
    <property type="term" value="P:protein polyubiquitination"/>
    <property type="evidence" value="ECO:0007669"/>
    <property type="project" value="InterPro"/>
</dbReference>
<comment type="caution">
    <text evidence="8">The sequence shown here is derived from an EMBL/GenBank/DDBJ whole genome shotgun (WGS) entry which is preliminary data.</text>
</comment>
<sequence>MTSKVLCRYHMNGCCRYGQACHFSHDMHDLPSMVCTYYLAGNCAFGANCRYDHVRPRHSIQADDAPSGSSSRAQNGHAAPASSQAQASSSTGRADAAWSEPGQAGQPSQQQSGAYGSAGAPSRKQGRNELQARHDPAEQSHEAADTDAHWLDPEYLEAGYESHKYYGDNTHPYGEYYGERQPGWDSDDEWDGPHLGTGQWHAPLYSARQPLVEGSSHADHSETNSGQQDNLHGNVTQQRYCSASPGSTSHQPAAAWHRQEGFVPDADEEGEDEPGWYEDEDGTWKYWPGNDDQAEQMGYSDHPPIHKMGTLASASHTFNLKGSACRASEWRGSLCPA</sequence>
<feature type="region of interest" description="Disordered" evidence="6">
    <location>
        <begin position="178"/>
        <end position="197"/>
    </location>
</feature>
<feature type="domain" description="C3H1-type" evidence="7">
    <location>
        <begin position="1"/>
        <end position="28"/>
    </location>
</feature>
<evidence type="ECO:0000256" key="2">
    <source>
        <dbReference type="ARBA" id="ARBA00022737"/>
    </source>
</evidence>
<dbReference type="GO" id="GO:0061630">
    <property type="term" value="F:ubiquitin protein ligase activity"/>
    <property type="evidence" value="ECO:0007669"/>
    <property type="project" value="InterPro"/>
</dbReference>
<feature type="compositionally biased region" description="Low complexity" evidence="6">
    <location>
        <begin position="78"/>
        <end position="90"/>
    </location>
</feature>
<dbReference type="Proteomes" id="UP001485043">
    <property type="component" value="Unassembled WGS sequence"/>
</dbReference>
<dbReference type="InterPro" id="IPR041367">
    <property type="entry name" value="Znf-CCCH_4"/>
</dbReference>
<dbReference type="GO" id="GO:0008270">
    <property type="term" value="F:zinc ion binding"/>
    <property type="evidence" value="ECO:0007669"/>
    <property type="project" value="UniProtKB-KW"/>
</dbReference>
<proteinExistence type="predicted"/>
<feature type="compositionally biased region" description="Basic and acidic residues" evidence="6">
    <location>
        <begin position="126"/>
        <end position="149"/>
    </location>
</feature>
<accession>A0AAW1T4I0</accession>
<feature type="compositionally biased region" description="Polar residues" evidence="6">
    <location>
        <begin position="223"/>
        <end position="232"/>
    </location>
</feature>
<feature type="compositionally biased region" description="Low complexity" evidence="6">
    <location>
        <begin position="101"/>
        <end position="122"/>
    </location>
</feature>
<dbReference type="Gene3D" id="4.10.1000.10">
    <property type="entry name" value="Zinc finger, CCCH-type"/>
    <property type="match status" value="1"/>
</dbReference>
<feature type="zinc finger region" description="C3H1-type" evidence="5">
    <location>
        <begin position="29"/>
        <end position="56"/>
    </location>
</feature>
<name>A0AAW1T4I0_9CHLO</name>
<keyword evidence="3 5" id="KW-0863">Zinc-finger</keyword>
<feature type="domain" description="C3H1-type" evidence="7">
    <location>
        <begin position="29"/>
        <end position="56"/>
    </location>
</feature>
<organism evidence="8 9">
    <name type="scientific">Apatococcus fuscideae</name>
    <dbReference type="NCBI Taxonomy" id="2026836"/>
    <lineage>
        <taxon>Eukaryota</taxon>
        <taxon>Viridiplantae</taxon>
        <taxon>Chlorophyta</taxon>
        <taxon>core chlorophytes</taxon>
        <taxon>Trebouxiophyceae</taxon>
        <taxon>Chlorellales</taxon>
        <taxon>Chlorellaceae</taxon>
        <taxon>Apatococcus</taxon>
    </lineage>
</organism>
<dbReference type="SMART" id="SM00356">
    <property type="entry name" value="ZnF_C3H1"/>
    <property type="match status" value="2"/>
</dbReference>
<keyword evidence="2" id="KW-0677">Repeat</keyword>
<feature type="region of interest" description="Disordered" evidence="6">
    <location>
        <begin position="212"/>
        <end position="232"/>
    </location>
</feature>
<keyword evidence="9" id="KW-1185">Reference proteome</keyword>
<reference evidence="8 9" key="1">
    <citation type="journal article" date="2024" name="Nat. Commun.">
        <title>Phylogenomics reveals the evolutionary origins of lichenization in chlorophyte algae.</title>
        <authorList>
            <person name="Puginier C."/>
            <person name="Libourel C."/>
            <person name="Otte J."/>
            <person name="Skaloud P."/>
            <person name="Haon M."/>
            <person name="Grisel S."/>
            <person name="Petersen M."/>
            <person name="Berrin J.G."/>
            <person name="Delaux P.M."/>
            <person name="Dal Grande F."/>
            <person name="Keller J."/>
        </authorList>
    </citation>
    <scope>NUCLEOTIDE SEQUENCE [LARGE SCALE GENOMIC DNA]</scope>
    <source>
        <strain evidence="8 9">SAG 2523</strain>
    </source>
</reference>
<dbReference type="AlphaFoldDB" id="A0AAW1T4I0"/>
<dbReference type="PROSITE" id="PS50103">
    <property type="entry name" value="ZF_C3H1"/>
    <property type="match status" value="2"/>
</dbReference>
<gene>
    <name evidence="8" type="ORF">WJX84_010736</name>
</gene>
<dbReference type="Pfam" id="PF18044">
    <property type="entry name" value="zf-CCCH_4"/>
    <property type="match status" value="2"/>
</dbReference>
<evidence type="ECO:0000256" key="4">
    <source>
        <dbReference type="ARBA" id="ARBA00022833"/>
    </source>
</evidence>
<keyword evidence="4 5" id="KW-0862">Zinc</keyword>
<dbReference type="InterPro" id="IPR000571">
    <property type="entry name" value="Znf_CCCH"/>
</dbReference>
<dbReference type="EMBL" id="JALJOV010000382">
    <property type="protein sequence ID" value="KAK9864195.1"/>
    <property type="molecule type" value="Genomic_DNA"/>
</dbReference>
<dbReference type="InterPro" id="IPR045072">
    <property type="entry name" value="MKRN-like"/>
</dbReference>
<evidence type="ECO:0000313" key="8">
    <source>
        <dbReference type="EMBL" id="KAK9864195.1"/>
    </source>
</evidence>
<keyword evidence="1 5" id="KW-0479">Metal-binding</keyword>
<evidence type="ECO:0000313" key="9">
    <source>
        <dbReference type="Proteomes" id="UP001485043"/>
    </source>
</evidence>
<dbReference type="PANTHER" id="PTHR11224">
    <property type="entry name" value="MAKORIN-RELATED"/>
    <property type="match status" value="1"/>
</dbReference>
<evidence type="ECO:0000256" key="6">
    <source>
        <dbReference type="SAM" id="MobiDB-lite"/>
    </source>
</evidence>
<feature type="zinc finger region" description="C3H1-type" evidence="5">
    <location>
        <begin position="1"/>
        <end position="28"/>
    </location>
</feature>
<protein>
    <recommendedName>
        <fullName evidence="7">C3H1-type domain-containing protein</fullName>
    </recommendedName>
</protein>
<dbReference type="InterPro" id="IPR036855">
    <property type="entry name" value="Znf_CCCH_sf"/>
</dbReference>
<evidence type="ECO:0000256" key="5">
    <source>
        <dbReference type="PROSITE-ProRule" id="PRU00723"/>
    </source>
</evidence>
<dbReference type="PANTHER" id="PTHR11224:SF10">
    <property type="entry name" value="IP09428P-RELATED"/>
    <property type="match status" value="1"/>
</dbReference>